<dbReference type="Proteomes" id="UP001161017">
    <property type="component" value="Unassembled WGS sequence"/>
</dbReference>
<dbReference type="EMBL" id="JAPUFD010000029">
    <property type="protein sequence ID" value="MDI1493605.1"/>
    <property type="molecule type" value="Genomic_DNA"/>
</dbReference>
<accession>A0AA43U1A2</accession>
<gene>
    <name evidence="1" type="ORF">OHK93_005397</name>
</gene>
<organism evidence="1 2">
    <name type="scientific">Ramalina farinacea</name>
    <dbReference type="NCBI Taxonomy" id="258253"/>
    <lineage>
        <taxon>Eukaryota</taxon>
        <taxon>Fungi</taxon>
        <taxon>Dikarya</taxon>
        <taxon>Ascomycota</taxon>
        <taxon>Pezizomycotina</taxon>
        <taxon>Lecanoromycetes</taxon>
        <taxon>OSLEUM clade</taxon>
        <taxon>Lecanoromycetidae</taxon>
        <taxon>Lecanorales</taxon>
        <taxon>Lecanorineae</taxon>
        <taxon>Ramalinaceae</taxon>
        <taxon>Ramalina</taxon>
    </lineage>
</organism>
<evidence type="ECO:0000313" key="1">
    <source>
        <dbReference type="EMBL" id="MDI1493605.1"/>
    </source>
</evidence>
<evidence type="ECO:0000313" key="2">
    <source>
        <dbReference type="Proteomes" id="UP001161017"/>
    </source>
</evidence>
<keyword evidence="2" id="KW-1185">Reference proteome</keyword>
<protein>
    <submittedName>
        <fullName evidence="1">Uncharacterized protein</fullName>
    </submittedName>
</protein>
<sequence length="432" mass="49222">MAGDDERLQQSGDTEMKPLTHENLAHLNKILQAEMTWPHMAGDEERLQQIGAAEVKPLTCNNLAQLNTFFNGTTDPFRTIQAGHKVSRCASCKLYLLRGPKCVFCKQLLFEGLHYQQPLWNLVSALNEQFPEDRPQCIKAEDSHEQPHSHARAAQEFEMSRLECANHCVAHQSPQQAGQESDNSAHKLVRRSFCTQKCMLGLVRHLELDTACPNVTAHRQGLETDSHQINYLELSSLLTSQLALDPNNGCTPLALGTLPGRLHSIDKHVIFRITLISHGYTLVGKATQLTTVRRLRREREAYLVLRKMQGKKVPVLLGDFYLVEPWSLSPEDVGPHSGSEMVYMLLLSHVGRPISSDETQRRCNIGEIRKFCKDMRGKGIQLEPNEIRTRNMIWNKELERLMFIDFERVNFSNRWTAVISENGREDEMYGSE</sequence>
<proteinExistence type="predicted"/>
<dbReference type="AlphaFoldDB" id="A0AA43U1A2"/>
<comment type="caution">
    <text evidence="1">The sequence shown here is derived from an EMBL/GenBank/DDBJ whole genome shotgun (WGS) entry which is preliminary data.</text>
</comment>
<name>A0AA43U1A2_9LECA</name>
<reference evidence="1" key="1">
    <citation type="journal article" date="2023" name="Genome Biol. Evol.">
        <title>First Whole Genome Sequence and Flow Cytometry Genome Size Data for the Lichen-Forming Fungus Ramalina farinacea (Ascomycota).</title>
        <authorList>
            <person name="Llewellyn T."/>
            <person name="Mian S."/>
            <person name="Hill R."/>
            <person name="Leitch I.J."/>
            <person name="Gaya E."/>
        </authorList>
    </citation>
    <scope>NUCLEOTIDE SEQUENCE</scope>
    <source>
        <strain evidence="1">LIQ254RAFAR</strain>
    </source>
</reference>